<protein>
    <recommendedName>
        <fullName evidence="4 6">50S ribosomal protein L17</fullName>
    </recommendedName>
</protein>
<evidence type="ECO:0000313" key="8">
    <source>
        <dbReference type="Proteomes" id="UP001314181"/>
    </source>
</evidence>
<organism evidence="7 8">
    <name type="scientific">Candidatus Xenohaliotis californiensis</name>
    <dbReference type="NCBI Taxonomy" id="84677"/>
    <lineage>
        <taxon>Bacteria</taxon>
        <taxon>Pseudomonadati</taxon>
        <taxon>Pseudomonadota</taxon>
        <taxon>Alphaproteobacteria</taxon>
        <taxon>Rickettsiales</taxon>
        <taxon>Anaplasmataceae</taxon>
        <taxon>Candidatus Xenohaliotis</taxon>
    </lineage>
</organism>
<dbReference type="InterPro" id="IPR047859">
    <property type="entry name" value="Ribosomal_bL17_CS"/>
</dbReference>
<dbReference type="EMBL" id="CAWVOK010000026">
    <property type="protein sequence ID" value="CAK8163267.1"/>
    <property type="molecule type" value="Genomic_DNA"/>
</dbReference>
<dbReference type="SUPFAM" id="SSF64263">
    <property type="entry name" value="Prokaryotic ribosomal protein L17"/>
    <property type="match status" value="1"/>
</dbReference>
<evidence type="ECO:0000256" key="2">
    <source>
        <dbReference type="ARBA" id="ARBA00022980"/>
    </source>
</evidence>
<dbReference type="RefSeq" id="WP_338364318.1">
    <property type="nucleotide sequence ID" value="NZ_CAWVOK010000026.1"/>
</dbReference>
<evidence type="ECO:0000256" key="6">
    <source>
        <dbReference type="RuleBase" id="RU000661"/>
    </source>
</evidence>
<dbReference type="PANTHER" id="PTHR14413">
    <property type="entry name" value="RIBOSOMAL PROTEIN L17"/>
    <property type="match status" value="1"/>
</dbReference>
<dbReference type="NCBIfam" id="TIGR00059">
    <property type="entry name" value="L17"/>
    <property type="match status" value="1"/>
</dbReference>
<dbReference type="InterPro" id="IPR000456">
    <property type="entry name" value="Ribosomal_bL17"/>
</dbReference>
<dbReference type="Gene3D" id="3.90.1030.10">
    <property type="entry name" value="Ribosomal protein L17"/>
    <property type="match status" value="1"/>
</dbReference>
<dbReference type="Proteomes" id="UP001314181">
    <property type="component" value="Unassembled WGS sequence"/>
</dbReference>
<keyword evidence="2 5" id="KW-0689">Ribosomal protein</keyword>
<evidence type="ECO:0000256" key="4">
    <source>
        <dbReference type="ARBA" id="ARBA00035494"/>
    </source>
</evidence>
<dbReference type="PROSITE" id="PS01167">
    <property type="entry name" value="RIBOSOMAL_L17"/>
    <property type="match status" value="1"/>
</dbReference>
<gene>
    <name evidence="7" type="primary">rplQ</name>
    <name evidence="7" type="ORF">CAXC1_330027</name>
</gene>
<dbReference type="InterPro" id="IPR036373">
    <property type="entry name" value="Ribosomal_bL17_sf"/>
</dbReference>
<dbReference type="Pfam" id="PF01196">
    <property type="entry name" value="Ribosomal_L17"/>
    <property type="match status" value="1"/>
</dbReference>
<keyword evidence="8" id="KW-1185">Reference proteome</keyword>
<proteinExistence type="inferred from homology"/>
<evidence type="ECO:0000256" key="5">
    <source>
        <dbReference type="RuleBase" id="RU000660"/>
    </source>
</evidence>
<name>A0ABP0ETB6_9RICK</name>
<comment type="similarity">
    <text evidence="1 5">Belongs to the bacterial ribosomal protein bL17 family.</text>
</comment>
<evidence type="ECO:0000313" key="7">
    <source>
        <dbReference type="EMBL" id="CAK8163267.1"/>
    </source>
</evidence>
<sequence length="118" mass="13619">MRHKKIKFKLNRTSAHRRAMMSNMAVSLVTHGKIKTTVPKAKLLRPFFESLITIAKRKDRLIALRMLTAKMKNIDSAHKIMDEVMPKFKDRQGGYLRIIRIGYRKGDDAEIAQIALIS</sequence>
<dbReference type="PANTHER" id="PTHR14413:SF16">
    <property type="entry name" value="LARGE RIBOSOMAL SUBUNIT PROTEIN BL17M"/>
    <property type="match status" value="1"/>
</dbReference>
<reference evidence="7 8" key="1">
    <citation type="submission" date="2024-01" db="EMBL/GenBank/DDBJ databases">
        <authorList>
            <person name="Kunselman E."/>
        </authorList>
    </citation>
    <scope>NUCLEOTIDE SEQUENCE [LARGE SCALE GENOMIC DNA]</scope>
    <source>
        <strain evidence="7">2 abalone samples</strain>
    </source>
</reference>
<accession>A0ABP0ETB6</accession>
<evidence type="ECO:0000256" key="3">
    <source>
        <dbReference type="ARBA" id="ARBA00023274"/>
    </source>
</evidence>
<comment type="caution">
    <text evidence="7">The sequence shown here is derived from an EMBL/GenBank/DDBJ whole genome shotgun (WGS) entry which is preliminary data.</text>
</comment>
<keyword evidence="3 5" id="KW-0687">Ribonucleoprotein</keyword>
<evidence type="ECO:0000256" key="1">
    <source>
        <dbReference type="ARBA" id="ARBA00008777"/>
    </source>
</evidence>